<dbReference type="GO" id="GO:0036297">
    <property type="term" value="P:interstrand cross-link repair"/>
    <property type="evidence" value="ECO:0007669"/>
    <property type="project" value="TreeGrafter"/>
</dbReference>
<evidence type="ECO:0000256" key="4">
    <source>
        <dbReference type="SAM" id="MobiDB-lite"/>
    </source>
</evidence>
<evidence type="ECO:0000256" key="1">
    <source>
        <dbReference type="ARBA" id="ARBA00022722"/>
    </source>
</evidence>
<evidence type="ECO:0008006" key="7">
    <source>
        <dbReference type="Google" id="ProtNLM"/>
    </source>
</evidence>
<keyword evidence="2" id="KW-0378">Hydrolase</keyword>
<dbReference type="GeneID" id="66118492"/>
<dbReference type="PANTHER" id="PTHR23240:SF8">
    <property type="entry name" value="PROTEIN ARTEMIS"/>
    <property type="match status" value="1"/>
</dbReference>
<dbReference type="SUPFAM" id="SSF56281">
    <property type="entry name" value="Metallo-hydrolase/oxidoreductase"/>
    <property type="match status" value="1"/>
</dbReference>
<comment type="caution">
    <text evidence="5">The sequence shown here is derived from an EMBL/GenBank/DDBJ whole genome shotgun (WGS) entry which is preliminary data.</text>
</comment>
<keyword evidence="6" id="KW-1185">Reference proteome</keyword>
<gene>
    <name evidence="5" type="ORF">KQ657_005118</name>
</gene>
<dbReference type="RefSeq" id="XP_043049466.1">
    <property type="nucleotide sequence ID" value="XM_043195761.1"/>
</dbReference>
<dbReference type="GO" id="GO:0006303">
    <property type="term" value="P:double-strand break repair via nonhomologous end joining"/>
    <property type="evidence" value="ECO:0007669"/>
    <property type="project" value="TreeGrafter"/>
</dbReference>
<dbReference type="EMBL" id="JAHMUF010000009">
    <property type="protein sequence ID" value="KAG7193919.1"/>
    <property type="molecule type" value="Genomic_DNA"/>
</dbReference>
<keyword evidence="1" id="KW-0540">Nuclease</keyword>
<dbReference type="GO" id="GO:0003684">
    <property type="term" value="F:damaged DNA binding"/>
    <property type="evidence" value="ECO:0007669"/>
    <property type="project" value="TreeGrafter"/>
</dbReference>
<organism evidence="5 6">
    <name type="scientific">Scheffersomyces spartinae</name>
    <dbReference type="NCBI Taxonomy" id="45513"/>
    <lineage>
        <taxon>Eukaryota</taxon>
        <taxon>Fungi</taxon>
        <taxon>Dikarya</taxon>
        <taxon>Ascomycota</taxon>
        <taxon>Saccharomycotina</taxon>
        <taxon>Pichiomycetes</taxon>
        <taxon>Debaryomycetaceae</taxon>
        <taxon>Scheffersomyces</taxon>
    </lineage>
</organism>
<evidence type="ECO:0000313" key="6">
    <source>
        <dbReference type="Proteomes" id="UP000790833"/>
    </source>
</evidence>
<evidence type="ECO:0000256" key="2">
    <source>
        <dbReference type="ARBA" id="ARBA00022801"/>
    </source>
</evidence>
<dbReference type="GO" id="GO:0035312">
    <property type="term" value="F:5'-3' DNA exonuclease activity"/>
    <property type="evidence" value="ECO:0007669"/>
    <property type="project" value="TreeGrafter"/>
</dbReference>
<dbReference type="GO" id="GO:0000723">
    <property type="term" value="P:telomere maintenance"/>
    <property type="evidence" value="ECO:0007669"/>
    <property type="project" value="TreeGrafter"/>
</dbReference>
<feature type="region of interest" description="Disordered" evidence="4">
    <location>
        <begin position="512"/>
        <end position="555"/>
    </location>
</feature>
<keyword evidence="3" id="KW-0269">Exonuclease</keyword>
<proteinExistence type="predicted"/>
<dbReference type="OrthoDB" id="5561659at2759"/>
<name>A0A9P8AIJ7_9ASCO</name>
<dbReference type="AlphaFoldDB" id="A0A9P8AIJ7"/>
<dbReference type="InterPro" id="IPR036866">
    <property type="entry name" value="RibonucZ/Hydroxyglut_hydro"/>
</dbReference>
<dbReference type="Proteomes" id="UP000790833">
    <property type="component" value="Unassembled WGS sequence"/>
</dbReference>
<protein>
    <recommendedName>
        <fullName evidence="7">DNA repair metallo-beta-lactamase domain-containing protein</fullName>
    </recommendedName>
</protein>
<dbReference type="PANTHER" id="PTHR23240">
    <property type="entry name" value="DNA CROSS-LINK REPAIR PROTEIN PSO2/SNM1-RELATED"/>
    <property type="match status" value="1"/>
</dbReference>
<dbReference type="Gene3D" id="3.60.15.10">
    <property type="entry name" value="Ribonuclease Z/Hydroxyacylglutathione hydrolase-like"/>
    <property type="match status" value="1"/>
</dbReference>
<reference evidence="5" key="1">
    <citation type="submission" date="2021-03" db="EMBL/GenBank/DDBJ databases">
        <authorList>
            <person name="Palmer J.M."/>
        </authorList>
    </citation>
    <scope>NUCLEOTIDE SEQUENCE</scope>
    <source>
        <strain evidence="5">ARV_011</strain>
    </source>
</reference>
<evidence type="ECO:0000256" key="3">
    <source>
        <dbReference type="ARBA" id="ARBA00022839"/>
    </source>
</evidence>
<feature type="compositionally biased region" description="Polar residues" evidence="4">
    <location>
        <begin position="512"/>
        <end position="521"/>
    </location>
</feature>
<sequence length="584" mass="66850">MAFNTFSGALREFPAVGIDRFNIGCEVYVLTHAHSDHLVGLDRVSFNSIVYCTEITKRLVSCDVRYRQKAHLLRPLTCNVTHHIQLEDGTVDMVLVPSYHCPGSAMVLVYDDRQAILFTGDIKCESWWIELSIRNNSELYGFLAGNRRTLDCIYIDSTFGYRGEPYIEMPYNDVGIRGAILLLQMYPKDDAEISFCLRDTILGFEECWAKIQQGLDGVKLDIPLILLSRLKRSDSLADPIYGGWIRSTLNGDYGGSWSLKVGYNNDRQSVSKFNVMLQQCIDFNLPDLVANFWPIDYNTLVEDPDLKLNDTTSKGNQIFEYRGRSFLKPKGRSVLLPSSIKIVFSRHSSYSEIKDLIDCFNPKQVYPCLYLKQTWKNGFSMKRLFLKCCSGSAFVFDDEMRALYGPLHSVDREVVTINRWDFSHCQSEVKFILNATTGNNFKPYDFIGQKSYNASGKDSKLFPEAVNLEKLISGRNEERYKKWINEQQVNYRGIQTNENGIRSILNYENKSHSNSLTQEEASTGCEGSASGNTKGSITDETHDLKRRAPTINKDKRPKLIRKHSCRGKQWGILHRRQETDQKII</sequence>
<accession>A0A9P8AIJ7</accession>
<evidence type="ECO:0000313" key="5">
    <source>
        <dbReference type="EMBL" id="KAG7193919.1"/>
    </source>
</evidence>